<evidence type="ECO:0000313" key="2">
    <source>
        <dbReference type="EMBL" id="MBE9029033.1"/>
    </source>
</evidence>
<feature type="chain" id="PRO_5038082342" evidence="1">
    <location>
        <begin position="34"/>
        <end position="187"/>
    </location>
</feature>
<evidence type="ECO:0000313" key="3">
    <source>
        <dbReference type="Proteomes" id="UP000625316"/>
    </source>
</evidence>
<dbReference type="EMBL" id="JADEXQ010000010">
    <property type="protein sequence ID" value="MBE9029033.1"/>
    <property type="molecule type" value="Genomic_DNA"/>
</dbReference>
<keyword evidence="1" id="KW-0732">Signal</keyword>
<proteinExistence type="predicted"/>
<gene>
    <name evidence="2" type="ORF">IQ266_04560</name>
</gene>
<feature type="signal peptide" evidence="1">
    <location>
        <begin position="1"/>
        <end position="33"/>
    </location>
</feature>
<name>A0A928VJS7_9CYAN</name>
<organism evidence="2 3">
    <name type="scientific">Romeriopsis navalis LEGE 11480</name>
    <dbReference type="NCBI Taxonomy" id="2777977"/>
    <lineage>
        <taxon>Bacteria</taxon>
        <taxon>Bacillati</taxon>
        <taxon>Cyanobacteriota</taxon>
        <taxon>Cyanophyceae</taxon>
        <taxon>Leptolyngbyales</taxon>
        <taxon>Leptolyngbyaceae</taxon>
        <taxon>Romeriopsis</taxon>
        <taxon>Romeriopsis navalis</taxon>
    </lineage>
</organism>
<evidence type="ECO:0000256" key="1">
    <source>
        <dbReference type="SAM" id="SignalP"/>
    </source>
</evidence>
<dbReference type="RefSeq" id="WP_264323853.1">
    <property type="nucleotide sequence ID" value="NZ_JADEXQ010000010.1"/>
</dbReference>
<dbReference type="Proteomes" id="UP000625316">
    <property type="component" value="Unassembled WGS sequence"/>
</dbReference>
<accession>A0A928VJS7</accession>
<comment type="caution">
    <text evidence="2">The sequence shown here is derived from an EMBL/GenBank/DDBJ whole genome shotgun (WGS) entry which is preliminary data.</text>
</comment>
<reference evidence="2" key="1">
    <citation type="submission" date="2020-10" db="EMBL/GenBank/DDBJ databases">
        <authorList>
            <person name="Castelo-Branco R."/>
            <person name="Eusebio N."/>
            <person name="Adriana R."/>
            <person name="Vieira A."/>
            <person name="Brugerolle De Fraissinette N."/>
            <person name="Rezende De Castro R."/>
            <person name="Schneider M.P."/>
            <person name="Vasconcelos V."/>
            <person name="Leao P.N."/>
        </authorList>
    </citation>
    <scope>NUCLEOTIDE SEQUENCE</scope>
    <source>
        <strain evidence="2">LEGE 11480</strain>
    </source>
</reference>
<dbReference type="AlphaFoldDB" id="A0A928VJS7"/>
<keyword evidence="3" id="KW-1185">Reference proteome</keyword>
<protein>
    <submittedName>
        <fullName evidence="2">Uncharacterized protein</fullName>
    </submittedName>
</protein>
<sequence length="187" mass="21253">MKRQTKALGLMGLAALPMIAGSIISATAQSAHAKPPAPRRGKVVMTVLKAKALSKFDPKIPFTKRHRPDFYLMTKVSTKKGYQRSGKHKNKKVAHFNHKIVSRLPKTRLMVYTIRLLDSDRLVRDDVADINPERGKRTLTVYYEPKTGYVFGSKGRRLGKHGQKFTIKGDSRQHRASITFRIDRKRS</sequence>